<name>A0A2K9PPT4_9FLAO</name>
<dbReference type="EMBL" id="CP025791">
    <property type="protein sequence ID" value="AUP79055.1"/>
    <property type="molecule type" value="Genomic_DNA"/>
</dbReference>
<evidence type="ECO:0000313" key="1">
    <source>
        <dbReference type="EMBL" id="AUP79055.1"/>
    </source>
</evidence>
<evidence type="ECO:0000313" key="2">
    <source>
        <dbReference type="Proteomes" id="UP000235826"/>
    </source>
</evidence>
<sequence length="330" mass="38030">MKKIKTLFNSNNVLFLLDDDNQFQELKNDVFTVSQNNELPKLSVEDTVIVAENKLVVLNAAELTVFSIETGFKKVFQEKYEVGINLYDTSVIDGFICLYLNDSTCSIINLDTFSVKKFNSSGIIFNTNGTYTLELDIEYNNNLIYRDENGCQDYKLNDFYKDPTTDKDKPITLEKIIKTPDLDTYIIQSKYDYIYRIKVTDDIIKTQNVVIEKTYLGDTVYLNGVCYHITNQNVYIIDWENNNVQLALNWASGIDSLDYSGITVLQTYKDIIVFLATKKGTVIFYSSSLNKIIDFKILETPFYINCKSIIHNKELYVSDYEGVLYHVSLP</sequence>
<organism evidence="1 2">
    <name type="scientific">Flavivirga eckloniae</name>
    <dbReference type="NCBI Taxonomy" id="1803846"/>
    <lineage>
        <taxon>Bacteria</taxon>
        <taxon>Pseudomonadati</taxon>
        <taxon>Bacteroidota</taxon>
        <taxon>Flavobacteriia</taxon>
        <taxon>Flavobacteriales</taxon>
        <taxon>Flavobacteriaceae</taxon>
        <taxon>Flavivirga</taxon>
    </lineage>
</organism>
<accession>A0A2K9PPT4</accession>
<reference evidence="1 2" key="1">
    <citation type="submission" date="2018-01" db="EMBL/GenBank/DDBJ databases">
        <title>Complete genome sequence of Flavivirga eckloniae ECD14 isolated from seaweed Ecklonia cava.</title>
        <authorList>
            <person name="Lee J.H."/>
            <person name="Baik K.S."/>
            <person name="Seong C.N."/>
        </authorList>
    </citation>
    <scope>NUCLEOTIDE SEQUENCE [LARGE SCALE GENOMIC DNA]</scope>
    <source>
        <strain evidence="1 2">ECD14</strain>
    </source>
</reference>
<gene>
    <name evidence="1" type="ORF">C1H87_10235</name>
</gene>
<dbReference type="AlphaFoldDB" id="A0A2K9PPT4"/>
<dbReference type="KEGG" id="fek:C1H87_10235"/>
<dbReference type="RefSeq" id="WP_102755710.1">
    <property type="nucleotide sequence ID" value="NZ_CP025791.1"/>
</dbReference>
<protein>
    <submittedName>
        <fullName evidence="1">Uncharacterized protein</fullName>
    </submittedName>
</protein>
<dbReference type="Proteomes" id="UP000235826">
    <property type="component" value="Chromosome"/>
</dbReference>
<keyword evidence="2" id="KW-1185">Reference proteome</keyword>
<proteinExistence type="predicted"/>